<dbReference type="Pfam" id="PF00126">
    <property type="entry name" value="HTH_1"/>
    <property type="match status" value="1"/>
</dbReference>
<dbReference type="Proteomes" id="UP001501447">
    <property type="component" value="Unassembled WGS sequence"/>
</dbReference>
<evidence type="ECO:0000259" key="5">
    <source>
        <dbReference type="PROSITE" id="PS50931"/>
    </source>
</evidence>
<evidence type="ECO:0000256" key="3">
    <source>
        <dbReference type="ARBA" id="ARBA00023125"/>
    </source>
</evidence>
<organism evidence="6 7">
    <name type="scientific">Streptomyces axinellae</name>
    <dbReference type="NCBI Taxonomy" id="552788"/>
    <lineage>
        <taxon>Bacteria</taxon>
        <taxon>Bacillati</taxon>
        <taxon>Actinomycetota</taxon>
        <taxon>Actinomycetes</taxon>
        <taxon>Kitasatosporales</taxon>
        <taxon>Streptomycetaceae</taxon>
        <taxon>Streptomyces</taxon>
    </lineage>
</organism>
<dbReference type="PROSITE" id="PS50931">
    <property type="entry name" value="HTH_LYSR"/>
    <property type="match status" value="1"/>
</dbReference>
<keyword evidence="7" id="KW-1185">Reference proteome</keyword>
<evidence type="ECO:0000256" key="2">
    <source>
        <dbReference type="ARBA" id="ARBA00023015"/>
    </source>
</evidence>
<evidence type="ECO:0000256" key="4">
    <source>
        <dbReference type="ARBA" id="ARBA00023163"/>
    </source>
</evidence>
<proteinExistence type="inferred from homology"/>
<comment type="similarity">
    <text evidence="1">Belongs to the LysR transcriptional regulatory family.</text>
</comment>
<dbReference type="EMBL" id="BAAARJ010000001">
    <property type="protein sequence ID" value="GAA2591079.1"/>
    <property type="molecule type" value="Genomic_DNA"/>
</dbReference>
<dbReference type="SUPFAM" id="SSF53850">
    <property type="entry name" value="Periplasmic binding protein-like II"/>
    <property type="match status" value="1"/>
</dbReference>
<dbReference type="Gene3D" id="1.10.10.10">
    <property type="entry name" value="Winged helix-like DNA-binding domain superfamily/Winged helix DNA-binding domain"/>
    <property type="match status" value="1"/>
</dbReference>
<dbReference type="PANTHER" id="PTHR30346:SF0">
    <property type="entry name" value="HCA OPERON TRANSCRIPTIONAL ACTIVATOR HCAR"/>
    <property type="match status" value="1"/>
</dbReference>
<keyword evidence="3" id="KW-0238">DNA-binding</keyword>
<reference evidence="6 7" key="1">
    <citation type="journal article" date="2019" name="Int. J. Syst. Evol. Microbiol.">
        <title>The Global Catalogue of Microorganisms (GCM) 10K type strain sequencing project: providing services to taxonomists for standard genome sequencing and annotation.</title>
        <authorList>
            <consortium name="The Broad Institute Genomics Platform"/>
            <consortium name="The Broad Institute Genome Sequencing Center for Infectious Disease"/>
            <person name="Wu L."/>
            <person name="Ma J."/>
        </authorList>
    </citation>
    <scope>NUCLEOTIDE SEQUENCE [LARGE SCALE GENOMIC DNA]</scope>
    <source>
        <strain evidence="6 7">JCM 16373</strain>
    </source>
</reference>
<evidence type="ECO:0000313" key="7">
    <source>
        <dbReference type="Proteomes" id="UP001501447"/>
    </source>
</evidence>
<dbReference type="InterPro" id="IPR000847">
    <property type="entry name" value="LysR_HTH_N"/>
</dbReference>
<name>A0ABN3PQZ6_9ACTN</name>
<dbReference type="InterPro" id="IPR036388">
    <property type="entry name" value="WH-like_DNA-bd_sf"/>
</dbReference>
<keyword evidence="4" id="KW-0804">Transcription</keyword>
<dbReference type="InterPro" id="IPR005119">
    <property type="entry name" value="LysR_subst-bd"/>
</dbReference>
<protein>
    <recommendedName>
        <fullName evidence="5">HTH lysR-type domain-containing protein</fullName>
    </recommendedName>
</protein>
<dbReference type="Gene3D" id="3.40.190.10">
    <property type="entry name" value="Periplasmic binding protein-like II"/>
    <property type="match status" value="1"/>
</dbReference>
<dbReference type="PRINTS" id="PR00039">
    <property type="entry name" value="HTHLYSR"/>
</dbReference>
<accession>A0ABN3PQZ6</accession>
<evidence type="ECO:0000256" key="1">
    <source>
        <dbReference type="ARBA" id="ARBA00009437"/>
    </source>
</evidence>
<dbReference type="InterPro" id="IPR036390">
    <property type="entry name" value="WH_DNA-bd_sf"/>
</dbReference>
<dbReference type="SUPFAM" id="SSF46785">
    <property type="entry name" value="Winged helix' DNA-binding domain"/>
    <property type="match status" value="1"/>
</dbReference>
<evidence type="ECO:0000313" key="6">
    <source>
        <dbReference type="EMBL" id="GAA2591079.1"/>
    </source>
</evidence>
<dbReference type="Pfam" id="PF03466">
    <property type="entry name" value="LysR_substrate"/>
    <property type="match status" value="1"/>
</dbReference>
<gene>
    <name evidence="6" type="ORF">GCM10009863_00040</name>
</gene>
<dbReference type="PANTHER" id="PTHR30346">
    <property type="entry name" value="TRANSCRIPTIONAL DUAL REGULATOR HCAR-RELATED"/>
    <property type="match status" value="1"/>
</dbReference>
<feature type="domain" description="HTH lysR-type" evidence="5">
    <location>
        <begin position="1"/>
        <end position="58"/>
    </location>
</feature>
<comment type="caution">
    <text evidence="6">The sequence shown here is derived from an EMBL/GenBank/DDBJ whole genome shotgun (WGS) entry which is preliminary data.</text>
</comment>
<sequence length="192" mass="21519">MELRHLRYFAVLAEELHFGRAAQRLHMAQPPLSQRIRDLENELGVRLFDRTRPRVQLTEAGALLLEHVRPVLAGVDSAREAMRRVRPGEAGVLRVGVPPDTGPPVLPTLTAGFARRVPDVLIDLHELTTDEQLVRLREGELDAGVVRHPGTRWAWSRARWRAGNWASSCAATTPRRGTAARSGCAIWTGRHW</sequence>
<keyword evidence="2" id="KW-0805">Transcription regulation</keyword>